<dbReference type="CDD" id="cd00093">
    <property type="entry name" value="HTH_XRE"/>
    <property type="match status" value="1"/>
</dbReference>
<dbReference type="SMART" id="SM00530">
    <property type="entry name" value="HTH_XRE"/>
    <property type="match status" value="1"/>
</dbReference>
<proteinExistence type="predicted"/>
<dbReference type="SUPFAM" id="SSF47413">
    <property type="entry name" value="lambda repressor-like DNA-binding domains"/>
    <property type="match status" value="1"/>
</dbReference>
<dbReference type="EMBL" id="RAQU01000257">
    <property type="protein sequence ID" value="RKK01525.1"/>
    <property type="molecule type" value="Genomic_DNA"/>
</dbReference>
<dbReference type="PROSITE" id="PS50943">
    <property type="entry name" value="HTH_CROC1"/>
    <property type="match status" value="1"/>
</dbReference>
<name>A0A3A9JA71_9PROT</name>
<accession>A0A3A9JA71</accession>
<evidence type="ECO:0000259" key="1">
    <source>
        <dbReference type="PROSITE" id="PS50943"/>
    </source>
</evidence>
<dbReference type="Gene3D" id="1.10.260.40">
    <property type="entry name" value="lambda repressor-like DNA-binding domains"/>
    <property type="match status" value="1"/>
</dbReference>
<dbReference type="Pfam" id="PF13560">
    <property type="entry name" value="HTH_31"/>
    <property type="match status" value="1"/>
</dbReference>
<feature type="domain" description="HTH cro/C1-type" evidence="1">
    <location>
        <begin position="8"/>
        <end position="66"/>
    </location>
</feature>
<dbReference type="AlphaFoldDB" id="A0A3A9JA71"/>
<dbReference type="EMBL" id="RFLX01000002">
    <property type="protein sequence ID" value="RMI26559.1"/>
    <property type="molecule type" value="Genomic_DNA"/>
</dbReference>
<keyword evidence="4" id="KW-1185">Reference proteome</keyword>
<reference evidence="2 5" key="1">
    <citation type="submission" date="2018-09" db="EMBL/GenBank/DDBJ databases">
        <title>Roseomonas sp. nov., isolated from feces of Tibetan antelopes in the Qinghai-Tibet plateau, China.</title>
        <authorList>
            <person name="Tian Z."/>
        </authorList>
    </citation>
    <scope>NUCLEOTIDE SEQUENCE [LARGE SCALE GENOMIC DNA]</scope>
    <source>
        <strain evidence="3 4">Z23</strain>
        <strain evidence="2 5">Z24</strain>
    </source>
</reference>
<dbReference type="InterPro" id="IPR001387">
    <property type="entry name" value="Cro/C1-type_HTH"/>
</dbReference>
<sequence length="117" mass="12705">MTPFGARLRALREERGVTLSGLAASLQVSAAYLSALEHGRRGLPSAGLIQQVNEYFGLWDDEMTRLARISHPRVVLDTAGLSPEATEMANRLALRIRSLSAAQIAAMRAVMEEGREG</sequence>
<dbReference type="Proteomes" id="UP000274097">
    <property type="component" value="Unassembled WGS sequence"/>
</dbReference>
<dbReference type="RefSeq" id="WP_120640789.1">
    <property type="nucleotide sequence ID" value="NZ_RAQU01000257.1"/>
</dbReference>
<dbReference type="InParanoid" id="A0A3A9JA71"/>
<dbReference type="Proteomes" id="UP000278036">
    <property type="component" value="Unassembled WGS sequence"/>
</dbReference>
<evidence type="ECO:0000313" key="2">
    <source>
        <dbReference type="EMBL" id="RKK01525.1"/>
    </source>
</evidence>
<organism evidence="2 5">
    <name type="scientific">Teichococcus wenyumeiae</name>
    <dbReference type="NCBI Taxonomy" id="2478470"/>
    <lineage>
        <taxon>Bacteria</taxon>
        <taxon>Pseudomonadati</taxon>
        <taxon>Pseudomonadota</taxon>
        <taxon>Alphaproteobacteria</taxon>
        <taxon>Acetobacterales</taxon>
        <taxon>Roseomonadaceae</taxon>
        <taxon>Roseomonas</taxon>
    </lineage>
</organism>
<dbReference type="OrthoDB" id="9809730at2"/>
<evidence type="ECO:0000313" key="5">
    <source>
        <dbReference type="Proteomes" id="UP000278036"/>
    </source>
</evidence>
<comment type="caution">
    <text evidence="2">The sequence shown here is derived from an EMBL/GenBank/DDBJ whole genome shotgun (WGS) entry which is preliminary data.</text>
</comment>
<dbReference type="InterPro" id="IPR010982">
    <property type="entry name" value="Lambda_DNA-bd_dom_sf"/>
</dbReference>
<gene>
    <name evidence="2" type="ORF">D6Z83_24555</name>
    <name evidence="3" type="ORF">EBE87_04640</name>
</gene>
<dbReference type="GO" id="GO:0003677">
    <property type="term" value="F:DNA binding"/>
    <property type="evidence" value="ECO:0007669"/>
    <property type="project" value="InterPro"/>
</dbReference>
<evidence type="ECO:0000313" key="3">
    <source>
        <dbReference type="EMBL" id="RMI26559.1"/>
    </source>
</evidence>
<evidence type="ECO:0000313" key="4">
    <source>
        <dbReference type="Proteomes" id="UP000274097"/>
    </source>
</evidence>
<protein>
    <submittedName>
        <fullName evidence="3">Helix-turn-helix domain-containing protein</fullName>
    </submittedName>
    <submittedName>
        <fullName evidence="2">XRE family transcriptional regulator</fullName>
    </submittedName>
</protein>